<protein>
    <submittedName>
        <fullName evidence="2">Uncharacterized protein</fullName>
    </submittedName>
</protein>
<evidence type="ECO:0000313" key="3">
    <source>
        <dbReference type="Proteomes" id="UP000253752"/>
    </source>
</evidence>
<dbReference type="EMBL" id="PPTX01000022">
    <property type="protein sequence ID" value="RDB76310.1"/>
    <property type="molecule type" value="Genomic_DNA"/>
</dbReference>
<comment type="caution">
    <text evidence="2">The sequence shown here is derived from an EMBL/GenBank/DDBJ whole genome shotgun (WGS) entry which is preliminary data.</text>
</comment>
<evidence type="ECO:0000256" key="1">
    <source>
        <dbReference type="SAM" id="MobiDB-lite"/>
    </source>
</evidence>
<dbReference type="RefSeq" id="WP_114516621.1">
    <property type="nucleotide sequence ID" value="NZ_AP025575.1"/>
</dbReference>
<feature type="region of interest" description="Disordered" evidence="1">
    <location>
        <begin position="1"/>
        <end position="21"/>
    </location>
</feature>
<organism evidence="2 3">
    <name type="scientific">Eggerthella lenta</name>
    <name type="common">Eubacterium lentum</name>
    <dbReference type="NCBI Taxonomy" id="84112"/>
    <lineage>
        <taxon>Bacteria</taxon>
        <taxon>Bacillati</taxon>
        <taxon>Actinomycetota</taxon>
        <taxon>Coriobacteriia</taxon>
        <taxon>Eggerthellales</taxon>
        <taxon>Eggerthellaceae</taxon>
        <taxon>Eggerthella</taxon>
    </lineage>
</organism>
<sequence length="83" mass="8938">MQAIEAKPGNDIKNAPPETASPRLTCSLQEAADLTGLSYDYLHGQSKIANPSERLPGFKTGKSVYRVIVSELPGWLLRKAGIA</sequence>
<accession>A0A369MNQ3</accession>
<gene>
    <name evidence="2" type="ORF">C1872_12775</name>
</gene>
<reference evidence="2 3" key="1">
    <citation type="journal article" date="2018" name="Elife">
        <title>Discovery and characterization of a prevalent human gut bacterial enzyme sufficient for the inactivation of a family of plant toxins.</title>
        <authorList>
            <person name="Koppel N."/>
            <person name="Bisanz J.E."/>
            <person name="Pandelia M.E."/>
            <person name="Turnbaugh P.J."/>
            <person name="Balskus E.P."/>
        </authorList>
    </citation>
    <scope>NUCLEOTIDE SEQUENCE [LARGE SCALE GENOMIC DNA]</scope>
    <source>
        <strain evidence="2 3">MR1 #12</strain>
    </source>
</reference>
<proteinExistence type="predicted"/>
<dbReference type="AlphaFoldDB" id="A0A369MNQ3"/>
<name>A0A369MNQ3_EGGLN</name>
<dbReference type="Proteomes" id="UP000253752">
    <property type="component" value="Unassembled WGS sequence"/>
</dbReference>
<evidence type="ECO:0000313" key="2">
    <source>
        <dbReference type="EMBL" id="RDB76310.1"/>
    </source>
</evidence>